<protein>
    <submittedName>
        <fullName evidence="6">TraR/DksA family transcriptional regulator</fullName>
    </submittedName>
</protein>
<dbReference type="Gene3D" id="1.20.120.910">
    <property type="entry name" value="DksA, coiled-coil domain"/>
    <property type="match status" value="1"/>
</dbReference>
<proteinExistence type="predicted"/>
<keyword evidence="2" id="KW-0863">Zinc-finger</keyword>
<keyword evidence="7" id="KW-1185">Reference proteome</keyword>
<dbReference type="Proteomes" id="UP000295724">
    <property type="component" value="Unassembled WGS sequence"/>
</dbReference>
<evidence type="ECO:0000256" key="3">
    <source>
        <dbReference type="ARBA" id="ARBA00022833"/>
    </source>
</evidence>
<evidence type="ECO:0000256" key="1">
    <source>
        <dbReference type="ARBA" id="ARBA00022723"/>
    </source>
</evidence>
<gene>
    <name evidence="6" type="ORF">C8D91_0514</name>
</gene>
<evidence type="ECO:0000256" key="4">
    <source>
        <dbReference type="PROSITE-ProRule" id="PRU00510"/>
    </source>
</evidence>
<feature type="zinc finger region" description="dksA C4-type" evidence="4">
    <location>
        <begin position="87"/>
        <end position="111"/>
    </location>
</feature>
<organism evidence="6 7">
    <name type="scientific">Marinicella litoralis</name>
    <dbReference type="NCBI Taxonomy" id="644220"/>
    <lineage>
        <taxon>Bacteria</taxon>
        <taxon>Pseudomonadati</taxon>
        <taxon>Pseudomonadota</taxon>
        <taxon>Gammaproteobacteria</taxon>
        <taxon>Lysobacterales</taxon>
        <taxon>Marinicellaceae</taxon>
        <taxon>Marinicella</taxon>
    </lineage>
</organism>
<dbReference type="SUPFAM" id="SSF109635">
    <property type="entry name" value="DnaK suppressor protein DksA, alpha-hairpin domain"/>
    <property type="match status" value="1"/>
</dbReference>
<keyword evidence="1" id="KW-0479">Metal-binding</keyword>
<reference evidence="6 7" key="1">
    <citation type="submission" date="2019-03" db="EMBL/GenBank/DDBJ databases">
        <title>Genomic Encyclopedia of Type Strains, Phase IV (KMG-IV): sequencing the most valuable type-strain genomes for metagenomic binning, comparative biology and taxonomic classification.</title>
        <authorList>
            <person name="Goeker M."/>
        </authorList>
    </citation>
    <scope>NUCLEOTIDE SEQUENCE [LARGE SCALE GENOMIC DNA]</scope>
    <source>
        <strain evidence="6 7">DSM 25488</strain>
    </source>
</reference>
<dbReference type="RefSeq" id="WP_099017726.1">
    <property type="nucleotide sequence ID" value="NZ_NIHB01000001.1"/>
</dbReference>
<dbReference type="EMBL" id="SNZB01000001">
    <property type="protein sequence ID" value="TDR23650.1"/>
    <property type="molecule type" value="Genomic_DNA"/>
</dbReference>
<dbReference type="GO" id="GO:0008270">
    <property type="term" value="F:zinc ion binding"/>
    <property type="evidence" value="ECO:0007669"/>
    <property type="project" value="UniProtKB-KW"/>
</dbReference>
<dbReference type="Pfam" id="PF01258">
    <property type="entry name" value="zf-dskA_traR"/>
    <property type="match status" value="1"/>
</dbReference>
<evidence type="ECO:0000259" key="5">
    <source>
        <dbReference type="Pfam" id="PF01258"/>
    </source>
</evidence>
<evidence type="ECO:0000313" key="7">
    <source>
        <dbReference type="Proteomes" id="UP000295724"/>
    </source>
</evidence>
<keyword evidence="3" id="KW-0862">Zinc</keyword>
<dbReference type="PANTHER" id="PTHR33823:SF4">
    <property type="entry name" value="GENERAL STRESS PROTEIN 16O"/>
    <property type="match status" value="1"/>
</dbReference>
<feature type="domain" description="Zinc finger DksA/TraR C4-type" evidence="5">
    <location>
        <begin position="82"/>
        <end position="114"/>
    </location>
</feature>
<name>A0A4R6XYP5_9GAMM</name>
<dbReference type="SUPFAM" id="SSF57716">
    <property type="entry name" value="Glucocorticoid receptor-like (DNA-binding domain)"/>
    <property type="match status" value="1"/>
</dbReference>
<dbReference type="InterPro" id="IPR000962">
    <property type="entry name" value="Znf_DskA_TraR"/>
</dbReference>
<comment type="caution">
    <text evidence="6">The sequence shown here is derived from an EMBL/GenBank/DDBJ whole genome shotgun (WGS) entry which is preliminary data.</text>
</comment>
<evidence type="ECO:0000313" key="6">
    <source>
        <dbReference type="EMBL" id="TDR23650.1"/>
    </source>
</evidence>
<sequence>MNALFKNDELELLKSKLLFEHQRLTALLSKTRIHLHRSEPISADFAEQATETENDQVVDFLDQEAQIELSQVNKALLRIKQGGYGDCVVCGQKIKTKRLHALPHTPFCIDCASEK</sequence>
<dbReference type="OrthoDB" id="6064855at2"/>
<dbReference type="PANTHER" id="PTHR33823">
    <property type="entry name" value="RNA POLYMERASE-BINDING TRANSCRIPTION FACTOR DKSA-RELATED"/>
    <property type="match status" value="1"/>
</dbReference>
<accession>A0A4R6XYP5</accession>
<dbReference type="InterPro" id="IPR037187">
    <property type="entry name" value="DnaK_N"/>
</dbReference>
<dbReference type="AlphaFoldDB" id="A0A4R6XYP5"/>
<evidence type="ECO:0000256" key="2">
    <source>
        <dbReference type="ARBA" id="ARBA00022771"/>
    </source>
</evidence>
<dbReference type="PROSITE" id="PS51128">
    <property type="entry name" value="ZF_DKSA_2"/>
    <property type="match status" value="1"/>
</dbReference>